<reference evidence="2 3" key="1">
    <citation type="journal article" date="2007" name="Science">
        <title>The Fusarium graminearum genome reveals a link between localized polymorphism and pathogen specialization.</title>
        <authorList>
            <person name="Cuomo C.A."/>
            <person name="Gueldener U."/>
            <person name="Xu J.-R."/>
            <person name="Trail F."/>
            <person name="Turgeon B.G."/>
            <person name="Di Pietro A."/>
            <person name="Walton J.D."/>
            <person name="Ma L.-J."/>
            <person name="Baker S.E."/>
            <person name="Rep M."/>
            <person name="Adam G."/>
            <person name="Antoniw J."/>
            <person name="Baldwin T."/>
            <person name="Calvo S.E."/>
            <person name="Chang Y.-L."/>
            <person name="DeCaprio D."/>
            <person name="Gale L.R."/>
            <person name="Gnerre S."/>
            <person name="Goswami R.S."/>
            <person name="Hammond-Kosack K."/>
            <person name="Harris L.J."/>
            <person name="Hilburn K."/>
            <person name="Kennell J.C."/>
            <person name="Kroken S."/>
            <person name="Magnuson J.K."/>
            <person name="Mannhaupt G."/>
            <person name="Mauceli E.W."/>
            <person name="Mewes H.-W."/>
            <person name="Mitterbauer R."/>
            <person name="Muehlbauer G."/>
            <person name="Muensterkoetter M."/>
            <person name="Nelson D."/>
            <person name="O'Donnell K."/>
            <person name="Ouellet T."/>
            <person name="Qi W."/>
            <person name="Quesneville H."/>
            <person name="Roncero M.I.G."/>
            <person name="Seong K.-Y."/>
            <person name="Tetko I.V."/>
            <person name="Urban M."/>
            <person name="Waalwijk C."/>
            <person name="Ward T.J."/>
            <person name="Yao J."/>
            <person name="Birren B.W."/>
            <person name="Kistler H.C."/>
        </authorList>
    </citation>
    <scope>NUCLEOTIDE SEQUENCE [LARGE SCALE GENOMIC DNA]</scope>
    <source>
        <strain evidence="3">ATCC MYA-4620 / CBS 123657 / FGSC 9075 / NRRL 31084 / PH-1</strain>
        <strain evidence="2">PH-1 / ATCC MYA-4620 / FGSC 9075 / NRRL 31084</strain>
    </source>
</reference>
<dbReference type="EnsemblFungi" id="CEF88439">
    <property type="protein sequence ID" value="CEF88439"/>
    <property type="gene ID" value="FGRRES_04955"/>
</dbReference>
<gene>
    <name evidence="1" type="ORF">FGRAMPH1_01T16721</name>
</gene>
<organism evidence="1 3">
    <name type="scientific">Gibberella zeae (strain ATCC MYA-4620 / CBS 123657 / FGSC 9075 / NRRL 31084 / PH-1)</name>
    <name type="common">Wheat head blight fungus</name>
    <name type="synonym">Fusarium graminearum</name>
    <dbReference type="NCBI Taxonomy" id="229533"/>
    <lineage>
        <taxon>Eukaryota</taxon>
        <taxon>Fungi</taxon>
        <taxon>Dikarya</taxon>
        <taxon>Ascomycota</taxon>
        <taxon>Pezizomycotina</taxon>
        <taxon>Sordariomycetes</taxon>
        <taxon>Hypocreomycetidae</taxon>
        <taxon>Hypocreales</taxon>
        <taxon>Nectriaceae</taxon>
        <taxon>Fusarium</taxon>
    </lineage>
</organism>
<accession>A0A098E474</accession>
<dbReference type="KEGG" id="fgr:FGSG_04955"/>
<reference evidence="2" key="4">
    <citation type="submission" date="2017-01" db="UniProtKB">
        <authorList>
            <consortium name="EnsemblFungi"/>
        </authorList>
    </citation>
    <scope>IDENTIFICATION</scope>
    <source>
        <strain evidence="2">PH-1 / ATCC MYA-4620 / FGSC 9075 / NRRL 31084</strain>
    </source>
</reference>
<keyword evidence="3" id="KW-1185">Reference proteome</keyword>
<dbReference type="EMBL" id="HG970334">
    <property type="protein sequence ID" value="CEF88439.1"/>
    <property type="molecule type" value="Genomic_DNA"/>
</dbReference>
<reference evidence="1 3" key="3">
    <citation type="journal article" date="2015" name="BMC Genomics">
        <title>The completed genome sequence of the pathogenic ascomycete fungus Fusarium graminearum.</title>
        <authorList>
            <person name="King R."/>
            <person name="Urban M."/>
            <person name="Hammond-Kosack M.C."/>
            <person name="Hassani-Pak K."/>
            <person name="Hammond-Kosack K.E."/>
        </authorList>
    </citation>
    <scope>NUCLEOTIDE SEQUENCE [LARGE SCALE GENOMIC DNA]</scope>
    <source>
        <strain evidence="3">ATCC MYA-4620 / CBS 123657 / FGSC 9075 / NRRL 31084 / PH-1</strain>
        <strain evidence="1">PH-1</strain>
    </source>
</reference>
<dbReference type="AlphaFoldDB" id="I1RLY4"/>
<sequence length="67" mass="7744">MFPVSCFIATLPHFSQVKLMFEILHMMKELGVVLCSGIINERMYNKITESDMATAMDRCYHLPLMCL</sequence>
<dbReference type="OrthoDB" id="10432158at2759"/>
<proteinExistence type="predicted"/>
<dbReference type="HOGENOM" id="CLU_2812577_0_0_1"/>
<accession>I1RLY4</accession>
<dbReference type="Proteomes" id="UP000070720">
    <property type="component" value="Chromosome 3"/>
</dbReference>
<name>I1RLY4_GIBZE</name>
<protein>
    <submittedName>
        <fullName evidence="1">Chromosome 3, complete genome</fullName>
    </submittedName>
</protein>
<dbReference type="RefSeq" id="XP_011323426.1">
    <property type="nucleotide sequence ID" value="XM_011325124.1"/>
</dbReference>
<dbReference type="VEuPathDB" id="FungiDB:FGRAMPH1_01G16721"/>
<evidence type="ECO:0000313" key="1">
    <source>
        <dbReference type="EMBL" id="CEF88439.1"/>
    </source>
</evidence>
<evidence type="ECO:0000313" key="3">
    <source>
        <dbReference type="Proteomes" id="UP000070720"/>
    </source>
</evidence>
<reference evidence="2 3" key="2">
    <citation type="journal article" date="2010" name="Nature">
        <title>Comparative genomics reveals mobile pathogenicity chromosomes in Fusarium.</title>
        <authorList>
            <person name="Ma L.J."/>
            <person name="van der Does H.C."/>
            <person name="Borkovich K.A."/>
            <person name="Coleman J.J."/>
            <person name="Daboussi M.J."/>
            <person name="Di Pietro A."/>
            <person name="Dufresne M."/>
            <person name="Freitag M."/>
            <person name="Grabherr M."/>
            <person name="Henrissat B."/>
            <person name="Houterman P.M."/>
            <person name="Kang S."/>
            <person name="Shim W.B."/>
            <person name="Woloshuk C."/>
            <person name="Xie X."/>
            <person name="Xu J.R."/>
            <person name="Antoniw J."/>
            <person name="Baker S.E."/>
            <person name="Bluhm B.H."/>
            <person name="Breakspear A."/>
            <person name="Brown D.W."/>
            <person name="Butchko R.A."/>
            <person name="Chapman S."/>
            <person name="Coulson R."/>
            <person name="Coutinho P.M."/>
            <person name="Danchin E.G."/>
            <person name="Diener A."/>
            <person name="Gale L.R."/>
            <person name="Gardiner D.M."/>
            <person name="Goff S."/>
            <person name="Hammond-Kosack K.E."/>
            <person name="Hilburn K."/>
            <person name="Hua-Van A."/>
            <person name="Jonkers W."/>
            <person name="Kazan K."/>
            <person name="Kodira C.D."/>
            <person name="Koehrsen M."/>
            <person name="Kumar L."/>
            <person name="Lee Y.H."/>
            <person name="Li L."/>
            <person name="Manners J.M."/>
            <person name="Miranda-Saavedra D."/>
            <person name="Mukherjee M."/>
            <person name="Park G."/>
            <person name="Park J."/>
            <person name="Park S.Y."/>
            <person name="Proctor R.H."/>
            <person name="Regev A."/>
            <person name="Ruiz-Roldan M.C."/>
            <person name="Sain D."/>
            <person name="Sakthikumar S."/>
            <person name="Sykes S."/>
            <person name="Schwartz D.C."/>
            <person name="Turgeon B.G."/>
            <person name="Wapinski I."/>
            <person name="Yoder O."/>
            <person name="Young S."/>
            <person name="Zeng Q."/>
            <person name="Zhou S."/>
            <person name="Galagan J."/>
            <person name="Cuomo C.A."/>
            <person name="Kistler H.C."/>
            <person name="Rep M."/>
        </authorList>
    </citation>
    <scope>GENOME REANNOTATION</scope>
    <source>
        <strain evidence="3">ATCC MYA-4620 / CBS 123657 / FGSC 9075 / NRRL 31084 / PH-1</strain>
        <strain evidence="2">PH-1 / ATCC MYA-4620 / FGSC 9075 / NRRL 31084</strain>
    </source>
</reference>
<evidence type="ECO:0000313" key="2">
    <source>
        <dbReference type="EnsemblFungi" id="CEF88439"/>
    </source>
</evidence>
<dbReference type="InParanoid" id="I1RLY4"/>